<organism evidence="14 15">
    <name type="scientific">Devosia nitrariae</name>
    <dbReference type="NCBI Taxonomy" id="2071872"/>
    <lineage>
        <taxon>Bacteria</taxon>
        <taxon>Pseudomonadati</taxon>
        <taxon>Pseudomonadota</taxon>
        <taxon>Alphaproteobacteria</taxon>
        <taxon>Hyphomicrobiales</taxon>
        <taxon>Devosiaceae</taxon>
        <taxon>Devosia</taxon>
    </lineage>
</organism>
<keyword evidence="12" id="KW-0997">Cell inner membrane</keyword>
<evidence type="ECO:0000256" key="4">
    <source>
        <dbReference type="ARBA" id="ARBA00020515"/>
    </source>
</evidence>
<dbReference type="RefSeq" id="WP_284340534.1">
    <property type="nucleotide sequence ID" value="NZ_BSNS01000011.1"/>
</dbReference>
<keyword evidence="15" id="KW-1185">Reference proteome</keyword>
<protein>
    <recommendedName>
        <fullName evidence="4 12">sn-glycerol-3-phosphate transport system permease protein UgpE</fullName>
    </recommendedName>
</protein>
<feature type="transmembrane region" description="Helical" evidence="11">
    <location>
        <begin position="184"/>
        <end position="206"/>
    </location>
</feature>
<evidence type="ECO:0000313" key="14">
    <source>
        <dbReference type="EMBL" id="GLQ55097.1"/>
    </source>
</evidence>
<evidence type="ECO:0000256" key="7">
    <source>
        <dbReference type="ARBA" id="ARBA00022692"/>
    </source>
</evidence>
<evidence type="ECO:0000256" key="3">
    <source>
        <dbReference type="ARBA" id="ARBA00011557"/>
    </source>
</evidence>
<dbReference type="Proteomes" id="UP001156691">
    <property type="component" value="Unassembled WGS sequence"/>
</dbReference>
<feature type="transmembrane region" description="Helical" evidence="11">
    <location>
        <begin position="244"/>
        <end position="265"/>
    </location>
</feature>
<feature type="transmembrane region" description="Helical" evidence="11">
    <location>
        <begin position="73"/>
        <end position="97"/>
    </location>
</feature>
<keyword evidence="5 11" id="KW-0813">Transport</keyword>
<gene>
    <name evidence="12" type="primary">ugpE</name>
    <name evidence="14" type="ORF">GCM10010862_23560</name>
</gene>
<dbReference type="InterPro" id="IPR000515">
    <property type="entry name" value="MetI-like"/>
</dbReference>
<comment type="similarity">
    <text evidence="2 11">Belongs to the binding-protein-dependent transport system permease family.</text>
</comment>
<feature type="transmembrane region" description="Helical" evidence="11">
    <location>
        <begin position="145"/>
        <end position="163"/>
    </location>
</feature>
<evidence type="ECO:0000256" key="9">
    <source>
        <dbReference type="ARBA" id="ARBA00023136"/>
    </source>
</evidence>
<evidence type="ECO:0000256" key="10">
    <source>
        <dbReference type="ARBA" id="ARBA00037054"/>
    </source>
</evidence>
<evidence type="ECO:0000259" key="13">
    <source>
        <dbReference type="PROSITE" id="PS50928"/>
    </source>
</evidence>
<comment type="subunit">
    <text evidence="3 12">The complex is composed of two ATP-binding proteins (UgpC), two transmembrane proteins (UgpA and UgpE) and a solute-binding protein (UgpB).</text>
</comment>
<dbReference type="Gene3D" id="1.10.3720.10">
    <property type="entry name" value="MetI-like"/>
    <property type="match status" value="1"/>
</dbReference>
<sequence>MAKLDPQEPVFSRLSYWLVIALSLCWLIPLFWVLGLSFKPNEELSYGLGTVFRAPYTLDNYSDLIRSSQLGRWILNSVVVSIIQTVLVLIICSIAGYGFARLEFPGRRALFVFVLIGLAIPRQAIIIPLHAMFVDLDLHNTYTGLILPHLGTPFGVFLMASYFRALPRELEEAAALDNASRWKIFLTIALPLSVPAQITLAIFTFLDAWNDYLWPLISATRPEMYTLTIGLAATQTNFDQSEGIGYLMAQAVFAGLPMLILYLIFQKYVLRAVAGAGGR</sequence>
<evidence type="ECO:0000256" key="6">
    <source>
        <dbReference type="ARBA" id="ARBA00022475"/>
    </source>
</evidence>
<dbReference type="Pfam" id="PF00528">
    <property type="entry name" value="BPD_transp_1"/>
    <property type="match status" value="1"/>
</dbReference>
<dbReference type="PROSITE" id="PS50928">
    <property type="entry name" value="ABC_TM1"/>
    <property type="match status" value="1"/>
</dbReference>
<comment type="caution">
    <text evidence="14">The sequence shown here is derived from an EMBL/GenBank/DDBJ whole genome shotgun (WGS) entry which is preliminary data.</text>
</comment>
<feature type="transmembrane region" description="Helical" evidence="11">
    <location>
        <begin position="109"/>
        <end position="133"/>
    </location>
</feature>
<evidence type="ECO:0000313" key="15">
    <source>
        <dbReference type="Proteomes" id="UP001156691"/>
    </source>
</evidence>
<keyword evidence="9 11" id="KW-0472">Membrane</keyword>
<evidence type="ECO:0000256" key="1">
    <source>
        <dbReference type="ARBA" id="ARBA00004651"/>
    </source>
</evidence>
<keyword evidence="7 11" id="KW-0812">Transmembrane</keyword>
<comment type="subcellular location">
    <subcellularLocation>
        <location evidence="12">Cell inner membrane</location>
        <topology evidence="12">Multi-pass membrane protein</topology>
    </subcellularLocation>
    <subcellularLocation>
        <location evidence="1 11">Cell membrane</location>
        <topology evidence="1 11">Multi-pass membrane protein</topology>
    </subcellularLocation>
</comment>
<proteinExistence type="inferred from homology"/>
<dbReference type="EMBL" id="BSNS01000011">
    <property type="protein sequence ID" value="GLQ55097.1"/>
    <property type="molecule type" value="Genomic_DNA"/>
</dbReference>
<dbReference type="CDD" id="cd06261">
    <property type="entry name" value="TM_PBP2"/>
    <property type="match status" value="1"/>
</dbReference>
<keyword evidence="8 11" id="KW-1133">Transmembrane helix</keyword>
<evidence type="ECO:0000256" key="2">
    <source>
        <dbReference type="ARBA" id="ARBA00009306"/>
    </source>
</evidence>
<evidence type="ECO:0000256" key="12">
    <source>
        <dbReference type="RuleBase" id="RU363056"/>
    </source>
</evidence>
<dbReference type="PANTHER" id="PTHR43744">
    <property type="entry name" value="ABC TRANSPORTER PERMEASE PROTEIN MG189-RELATED-RELATED"/>
    <property type="match status" value="1"/>
</dbReference>
<accession>A0ABQ5W4V8</accession>
<dbReference type="SUPFAM" id="SSF161098">
    <property type="entry name" value="MetI-like"/>
    <property type="match status" value="1"/>
</dbReference>
<evidence type="ECO:0000256" key="5">
    <source>
        <dbReference type="ARBA" id="ARBA00022448"/>
    </source>
</evidence>
<evidence type="ECO:0000256" key="8">
    <source>
        <dbReference type="ARBA" id="ARBA00022989"/>
    </source>
</evidence>
<feature type="transmembrane region" description="Helical" evidence="11">
    <location>
        <begin position="16"/>
        <end position="38"/>
    </location>
</feature>
<keyword evidence="6 12" id="KW-1003">Cell membrane</keyword>
<feature type="domain" description="ABC transmembrane type-1" evidence="13">
    <location>
        <begin position="74"/>
        <end position="265"/>
    </location>
</feature>
<evidence type="ECO:0000256" key="11">
    <source>
        <dbReference type="RuleBase" id="RU363032"/>
    </source>
</evidence>
<name>A0ABQ5W4V8_9HYPH</name>
<reference evidence="15" key="1">
    <citation type="journal article" date="2019" name="Int. J. Syst. Evol. Microbiol.">
        <title>The Global Catalogue of Microorganisms (GCM) 10K type strain sequencing project: providing services to taxonomists for standard genome sequencing and annotation.</title>
        <authorList>
            <consortium name="The Broad Institute Genomics Platform"/>
            <consortium name="The Broad Institute Genome Sequencing Center for Infectious Disease"/>
            <person name="Wu L."/>
            <person name="Ma J."/>
        </authorList>
    </citation>
    <scope>NUCLEOTIDE SEQUENCE [LARGE SCALE GENOMIC DNA]</scope>
    <source>
        <strain evidence="15">NBRC 112416</strain>
    </source>
</reference>
<dbReference type="InterPro" id="IPR035906">
    <property type="entry name" value="MetI-like_sf"/>
</dbReference>
<comment type="function">
    <text evidence="10 12">Part of the ABC transporter complex UgpBAEC involved in sn-glycerol-3-phosphate (G3P) import. Probably responsible for the translocation of the substrate across the membrane.</text>
</comment>
<dbReference type="PANTHER" id="PTHR43744:SF8">
    <property type="entry name" value="SN-GLYCEROL-3-PHOSPHATE TRANSPORT SYSTEM PERMEASE PROTEIN UGPE"/>
    <property type="match status" value="1"/>
</dbReference>